<evidence type="ECO:0000313" key="14">
    <source>
        <dbReference type="Proteomes" id="UP000198718"/>
    </source>
</evidence>
<dbReference type="PANTHER" id="PTHR43298">
    <property type="entry name" value="MULTIDRUG RESISTANCE PROTEIN NORM-RELATED"/>
    <property type="match status" value="1"/>
</dbReference>
<evidence type="ECO:0000256" key="4">
    <source>
        <dbReference type="ARBA" id="ARBA00022448"/>
    </source>
</evidence>
<evidence type="ECO:0000256" key="12">
    <source>
        <dbReference type="SAM" id="Phobius"/>
    </source>
</evidence>
<evidence type="ECO:0000256" key="10">
    <source>
        <dbReference type="ARBA" id="ARBA00023136"/>
    </source>
</evidence>
<dbReference type="STRING" id="393762.SAMN05660472_00965"/>
<dbReference type="InterPro" id="IPR002528">
    <property type="entry name" value="MATE_fam"/>
</dbReference>
<dbReference type="InterPro" id="IPR050222">
    <property type="entry name" value="MATE_MdtK"/>
</dbReference>
<keyword evidence="7 12" id="KW-0812">Transmembrane</keyword>
<accession>A0A1G8ZTS5</accession>
<comment type="subcellular location">
    <subcellularLocation>
        <location evidence="2">Cell membrane</location>
        <topology evidence="2">Multi-pass membrane protein</topology>
    </subcellularLocation>
</comment>
<evidence type="ECO:0000256" key="11">
    <source>
        <dbReference type="ARBA" id="ARBA00031636"/>
    </source>
</evidence>
<sequence length="448" mass="47828">MKMNNVTKQIFLLAWPAILEMMMHTLVWTADTAMVGRLTPAAITGVNLGANIMFAVGHIFGALGIGATAMVARYIGAKEKEKAEFIGAQALSIGMVMSVVLGILGILFAKPIITSIVDDPEVIVLGTDYLRIVMGGLIFYIPLVIGNAILRGAGNTVIPLISAILANTFNIIGDYGLIFGRLGLPELGVRGAAIATGSAQALGAIVTLYYVIRGTAGIQVKIKDLIKWDFKTIRNVVGLSTPAGLEMLMNEGSRLLSSFWIAQLGTVAFAGHSLAIAAESISFMPGYGIAIAATTLVGQNLGDNNVVDADESAKKSVLYASILMGLVGVAFFLIPYPIMRLFSTDHETVALAAVCLRVGALEQIPIAIAIVVSGALKGAGDTKGPFKIALITNLTVRLPLIYFIVFVWRLHIGYVWAATALQFMVEALLMVVRYKKGQWKSTEIQWEQ</sequence>
<evidence type="ECO:0000256" key="8">
    <source>
        <dbReference type="ARBA" id="ARBA00022989"/>
    </source>
</evidence>
<keyword evidence="8 12" id="KW-1133">Transmembrane helix</keyword>
<dbReference type="Proteomes" id="UP000198718">
    <property type="component" value="Unassembled WGS sequence"/>
</dbReference>
<evidence type="ECO:0000256" key="3">
    <source>
        <dbReference type="ARBA" id="ARBA00020268"/>
    </source>
</evidence>
<feature type="transmembrane region" description="Helical" evidence="12">
    <location>
        <begin position="350"/>
        <end position="376"/>
    </location>
</feature>
<evidence type="ECO:0000256" key="6">
    <source>
        <dbReference type="ARBA" id="ARBA00022475"/>
    </source>
</evidence>
<dbReference type="InterPro" id="IPR048279">
    <property type="entry name" value="MdtK-like"/>
</dbReference>
<keyword evidence="6" id="KW-1003">Cell membrane</keyword>
<dbReference type="EMBL" id="FNFP01000001">
    <property type="protein sequence ID" value="SDK18516.1"/>
    <property type="molecule type" value="Genomic_DNA"/>
</dbReference>
<feature type="transmembrane region" description="Helical" evidence="12">
    <location>
        <begin position="88"/>
        <end position="109"/>
    </location>
</feature>
<keyword evidence="14" id="KW-1185">Reference proteome</keyword>
<reference evidence="13 14" key="1">
    <citation type="submission" date="2016-10" db="EMBL/GenBank/DDBJ databases">
        <authorList>
            <person name="de Groot N.N."/>
        </authorList>
    </citation>
    <scope>NUCLEOTIDE SEQUENCE [LARGE SCALE GENOMIC DNA]</scope>
    <source>
        <strain evidence="13 14">DSM 18346</strain>
    </source>
</reference>
<dbReference type="Pfam" id="PF01554">
    <property type="entry name" value="MatE"/>
    <property type="match status" value="2"/>
</dbReference>
<feature type="transmembrane region" description="Helical" evidence="12">
    <location>
        <begin position="157"/>
        <end position="179"/>
    </location>
</feature>
<comment type="function">
    <text evidence="1">Multidrug efflux pump.</text>
</comment>
<dbReference type="GO" id="GO:0005886">
    <property type="term" value="C:plasma membrane"/>
    <property type="evidence" value="ECO:0007669"/>
    <property type="project" value="UniProtKB-SubCell"/>
</dbReference>
<keyword evidence="10 12" id="KW-0472">Membrane</keyword>
<dbReference type="NCBIfam" id="TIGR00797">
    <property type="entry name" value="matE"/>
    <property type="match status" value="1"/>
</dbReference>
<dbReference type="GO" id="GO:0015297">
    <property type="term" value="F:antiporter activity"/>
    <property type="evidence" value="ECO:0007669"/>
    <property type="project" value="UniProtKB-KW"/>
</dbReference>
<feature type="transmembrane region" description="Helical" evidence="12">
    <location>
        <begin position="317"/>
        <end position="338"/>
    </location>
</feature>
<evidence type="ECO:0000256" key="9">
    <source>
        <dbReference type="ARBA" id="ARBA00023065"/>
    </source>
</evidence>
<protein>
    <recommendedName>
        <fullName evidence="3">Probable multidrug resistance protein NorM</fullName>
    </recommendedName>
    <alternativeName>
        <fullName evidence="11">Multidrug-efflux transporter</fullName>
    </alternativeName>
</protein>
<dbReference type="PANTHER" id="PTHR43298:SF4">
    <property type="entry name" value="DRUG_SODIUM ANTIPORTER"/>
    <property type="match status" value="1"/>
</dbReference>
<keyword evidence="4" id="KW-0813">Transport</keyword>
<evidence type="ECO:0000256" key="7">
    <source>
        <dbReference type="ARBA" id="ARBA00022692"/>
    </source>
</evidence>
<feature type="transmembrane region" description="Helical" evidence="12">
    <location>
        <begin position="388"/>
        <end position="408"/>
    </location>
</feature>
<organism evidence="13 14">
    <name type="scientific">Natronincola ferrireducens</name>
    <dbReference type="NCBI Taxonomy" id="393762"/>
    <lineage>
        <taxon>Bacteria</taxon>
        <taxon>Bacillati</taxon>
        <taxon>Bacillota</taxon>
        <taxon>Clostridia</taxon>
        <taxon>Peptostreptococcales</taxon>
        <taxon>Natronincolaceae</taxon>
        <taxon>Natronincola</taxon>
    </lineage>
</organism>
<dbReference type="GO" id="GO:0042910">
    <property type="term" value="F:xenobiotic transmembrane transporter activity"/>
    <property type="evidence" value="ECO:0007669"/>
    <property type="project" value="InterPro"/>
</dbReference>
<dbReference type="AlphaFoldDB" id="A0A1G8ZTS5"/>
<feature type="transmembrane region" description="Helical" evidence="12">
    <location>
        <begin position="191"/>
        <end position="212"/>
    </location>
</feature>
<name>A0A1G8ZTS5_9FIRM</name>
<gene>
    <name evidence="13" type="ORF">SAMN05660472_00965</name>
</gene>
<dbReference type="CDD" id="cd13137">
    <property type="entry name" value="MATE_NorM_like"/>
    <property type="match status" value="1"/>
</dbReference>
<keyword evidence="5" id="KW-0050">Antiport</keyword>
<dbReference type="GO" id="GO:0006811">
    <property type="term" value="P:monoatomic ion transport"/>
    <property type="evidence" value="ECO:0007669"/>
    <property type="project" value="UniProtKB-KW"/>
</dbReference>
<evidence type="ECO:0000256" key="5">
    <source>
        <dbReference type="ARBA" id="ARBA00022449"/>
    </source>
</evidence>
<proteinExistence type="predicted"/>
<evidence type="ECO:0000256" key="2">
    <source>
        <dbReference type="ARBA" id="ARBA00004651"/>
    </source>
</evidence>
<feature type="transmembrane region" description="Helical" evidence="12">
    <location>
        <begin position="53"/>
        <end position="76"/>
    </location>
</feature>
<dbReference type="PIRSF" id="PIRSF006603">
    <property type="entry name" value="DinF"/>
    <property type="match status" value="1"/>
</dbReference>
<keyword evidence="9" id="KW-0406">Ion transport</keyword>
<evidence type="ECO:0000313" key="13">
    <source>
        <dbReference type="EMBL" id="SDK18516.1"/>
    </source>
</evidence>
<feature type="transmembrane region" description="Helical" evidence="12">
    <location>
        <begin position="414"/>
        <end position="432"/>
    </location>
</feature>
<feature type="transmembrane region" description="Helical" evidence="12">
    <location>
        <begin position="129"/>
        <end position="150"/>
    </location>
</feature>
<evidence type="ECO:0000256" key="1">
    <source>
        <dbReference type="ARBA" id="ARBA00003408"/>
    </source>
</evidence>